<gene>
    <name evidence="1" type="ORF">M094_3559</name>
</gene>
<protein>
    <submittedName>
        <fullName evidence="1">Uncharacterized protein</fullName>
    </submittedName>
</protein>
<reference evidence="1 2" key="1">
    <citation type="submission" date="2014-04" db="EMBL/GenBank/DDBJ databases">
        <authorList>
            <person name="Sears C."/>
            <person name="Carroll K."/>
            <person name="Sack B.R."/>
            <person name="Qadri F."/>
            <person name="Myers L.L."/>
            <person name="Chung G.-T."/>
            <person name="Escheverria P."/>
            <person name="Fraser C.M."/>
            <person name="Sadzewicz L."/>
            <person name="Shefchek K.A."/>
            <person name="Tallon L."/>
            <person name="Das S.P."/>
            <person name="Daugherty S."/>
            <person name="Mongodin E.F."/>
        </authorList>
    </citation>
    <scope>NUCLEOTIDE SEQUENCE [LARGE SCALE GENOMIC DNA]</scope>
    <source>
        <strain evidence="1 2">3978 T3 ii</strain>
    </source>
</reference>
<dbReference type="EMBL" id="JNHN01000053">
    <property type="protein sequence ID" value="KDS61760.1"/>
    <property type="molecule type" value="Genomic_DNA"/>
</dbReference>
<comment type="caution">
    <text evidence="1">The sequence shown here is derived from an EMBL/GenBank/DDBJ whole genome shotgun (WGS) entry which is preliminary data.</text>
</comment>
<name>A0A078SLM1_BACUN</name>
<dbReference type="InterPro" id="IPR045724">
    <property type="entry name" value="DUF6078"/>
</dbReference>
<dbReference type="AlphaFoldDB" id="A0A078SLM1"/>
<evidence type="ECO:0000313" key="2">
    <source>
        <dbReference type="Proteomes" id="UP000028013"/>
    </source>
</evidence>
<dbReference type="Pfam" id="PF19555">
    <property type="entry name" value="DUF6078"/>
    <property type="match status" value="1"/>
</dbReference>
<organism evidence="1 2">
    <name type="scientific">Bacteroides uniformis str. 3978 T3 ii</name>
    <dbReference type="NCBI Taxonomy" id="1339349"/>
    <lineage>
        <taxon>Bacteria</taxon>
        <taxon>Pseudomonadati</taxon>
        <taxon>Bacteroidota</taxon>
        <taxon>Bacteroidia</taxon>
        <taxon>Bacteroidales</taxon>
        <taxon>Bacteroidaceae</taxon>
        <taxon>Bacteroides</taxon>
    </lineage>
</organism>
<dbReference type="RefSeq" id="WP_005830148.1">
    <property type="nucleotide sequence ID" value="NZ_JNHN01000053.1"/>
</dbReference>
<dbReference type="Proteomes" id="UP000028013">
    <property type="component" value="Unassembled WGS sequence"/>
</dbReference>
<dbReference type="GeneID" id="99749423"/>
<proteinExistence type="predicted"/>
<accession>A0A078SLM1</accession>
<sequence length="146" mass="17061">MENKFDYQSVPYGFAHCFNSQCVHKEECLHHLAATNCTSQCPTLSIINPNCIPADTTNCPHFRKALKCRVAWGIRHLLDNVPHKCAAPMRNQLVGHFGKTTYYRFYRQEQGLFPKAQAYIRQVFKQYGIAEEPKFERYSEEYSYND</sequence>
<dbReference type="PATRIC" id="fig|1339349.3.peg.417"/>
<evidence type="ECO:0000313" key="1">
    <source>
        <dbReference type="EMBL" id="KDS61760.1"/>
    </source>
</evidence>